<dbReference type="Pfam" id="PF00550">
    <property type="entry name" value="PP-binding"/>
    <property type="match status" value="1"/>
</dbReference>
<sequence length="63" mass="6798">MGNSHDVLTADPADNLANPAECEQRFAEVLADIVGTEPVSVESHFFDDLGADSMLMARFCARV</sequence>
<dbReference type="InterPro" id="IPR036736">
    <property type="entry name" value="ACP-like_sf"/>
</dbReference>
<dbReference type="EMBL" id="JBHSFE010000020">
    <property type="protein sequence ID" value="MFC4611039.1"/>
    <property type="molecule type" value="Genomic_DNA"/>
</dbReference>
<dbReference type="SUPFAM" id="SSF47336">
    <property type="entry name" value="ACP-like"/>
    <property type="match status" value="1"/>
</dbReference>
<evidence type="ECO:0000313" key="2">
    <source>
        <dbReference type="EMBL" id="MFC4611039.1"/>
    </source>
</evidence>
<dbReference type="Proteomes" id="UP001595993">
    <property type="component" value="Unassembled WGS sequence"/>
</dbReference>
<gene>
    <name evidence="2" type="ORF">ACFO9E_25070</name>
</gene>
<name>A0ABV9GEL9_9ACTN</name>
<protein>
    <submittedName>
        <fullName evidence="2">Acyl carrier protein</fullName>
    </submittedName>
</protein>
<accession>A0ABV9GEL9</accession>
<reference evidence="3" key="1">
    <citation type="journal article" date="2019" name="Int. J. Syst. Evol. Microbiol.">
        <title>The Global Catalogue of Microorganisms (GCM) 10K type strain sequencing project: providing services to taxonomists for standard genome sequencing and annotation.</title>
        <authorList>
            <consortium name="The Broad Institute Genomics Platform"/>
            <consortium name="The Broad Institute Genome Sequencing Center for Infectious Disease"/>
            <person name="Wu L."/>
            <person name="Ma J."/>
        </authorList>
    </citation>
    <scope>NUCLEOTIDE SEQUENCE [LARGE SCALE GENOMIC DNA]</scope>
    <source>
        <strain evidence="3">CGMCC 4.7139</strain>
    </source>
</reference>
<evidence type="ECO:0000259" key="1">
    <source>
        <dbReference type="PROSITE" id="PS50075"/>
    </source>
</evidence>
<dbReference type="InterPro" id="IPR009081">
    <property type="entry name" value="PP-bd_ACP"/>
</dbReference>
<organism evidence="2 3">
    <name type="scientific">Streptomyces maoxianensis</name>
    <dbReference type="NCBI Taxonomy" id="1459942"/>
    <lineage>
        <taxon>Bacteria</taxon>
        <taxon>Bacillati</taxon>
        <taxon>Actinomycetota</taxon>
        <taxon>Actinomycetes</taxon>
        <taxon>Kitasatosporales</taxon>
        <taxon>Streptomycetaceae</taxon>
        <taxon>Streptomyces</taxon>
    </lineage>
</organism>
<feature type="non-terminal residue" evidence="2">
    <location>
        <position position="63"/>
    </location>
</feature>
<dbReference type="PROSITE" id="PS50075">
    <property type="entry name" value="CARRIER"/>
    <property type="match status" value="1"/>
</dbReference>
<keyword evidence="3" id="KW-1185">Reference proteome</keyword>
<proteinExistence type="predicted"/>
<comment type="caution">
    <text evidence="2">The sequence shown here is derived from an EMBL/GenBank/DDBJ whole genome shotgun (WGS) entry which is preliminary data.</text>
</comment>
<dbReference type="Gene3D" id="1.10.1200.10">
    <property type="entry name" value="ACP-like"/>
    <property type="match status" value="1"/>
</dbReference>
<evidence type="ECO:0000313" key="3">
    <source>
        <dbReference type="Proteomes" id="UP001595993"/>
    </source>
</evidence>
<dbReference type="RefSeq" id="WP_381199672.1">
    <property type="nucleotide sequence ID" value="NZ_JBHSFE010000020.1"/>
</dbReference>
<feature type="domain" description="Carrier" evidence="1">
    <location>
        <begin position="17"/>
        <end position="63"/>
    </location>
</feature>